<protein>
    <submittedName>
        <fullName evidence="3">Nuclear transport factor 2 family protein</fullName>
    </submittedName>
</protein>
<name>A0A846Y9X0_9NOCA</name>
<dbReference type="AlphaFoldDB" id="A0A846Y9X0"/>
<feature type="domain" description="SnoaL-like" evidence="2">
    <location>
        <begin position="9"/>
        <end position="131"/>
    </location>
</feature>
<comment type="caution">
    <text evidence="3">The sequence shown here is derived from an EMBL/GenBank/DDBJ whole genome shotgun (WGS) entry which is preliminary data.</text>
</comment>
<evidence type="ECO:0000256" key="1">
    <source>
        <dbReference type="SAM" id="MobiDB-lite"/>
    </source>
</evidence>
<feature type="region of interest" description="Disordered" evidence="1">
    <location>
        <begin position="183"/>
        <end position="209"/>
    </location>
</feature>
<evidence type="ECO:0000313" key="3">
    <source>
        <dbReference type="EMBL" id="NKY54610.1"/>
    </source>
</evidence>
<dbReference type="EMBL" id="JAAXOT010000001">
    <property type="protein sequence ID" value="NKY54610.1"/>
    <property type="molecule type" value="Genomic_DNA"/>
</dbReference>
<dbReference type="SUPFAM" id="SSF54427">
    <property type="entry name" value="NTF2-like"/>
    <property type="match status" value="1"/>
</dbReference>
<dbReference type="Proteomes" id="UP000570678">
    <property type="component" value="Unassembled WGS sequence"/>
</dbReference>
<reference evidence="3 4" key="1">
    <citation type="submission" date="2020-04" db="EMBL/GenBank/DDBJ databases">
        <title>MicrobeNet Type strains.</title>
        <authorList>
            <person name="Nicholson A.C."/>
        </authorList>
    </citation>
    <scope>NUCLEOTIDE SEQUENCE [LARGE SCALE GENOMIC DNA]</scope>
    <source>
        <strain evidence="3 4">JCM 3332</strain>
    </source>
</reference>
<accession>A0A846Y9X0</accession>
<dbReference type="InterPro" id="IPR032710">
    <property type="entry name" value="NTF2-like_dom_sf"/>
</dbReference>
<sequence>MSDAARLARLEAQWEIGQLPIRYALAVDRRDIDAWTQLFVPDVNMGRHGSGREALKAYIEPQVRWFYRSVHLICGHRIELGPDGADGPVRARGSVYCRAEHEVGDRWIVMAIRYDDDYRRVDGEWLFESRREYHWYAADITEHPQAVGFDSWGTAGRRPALPSIDPEWGTFWAGGDVGALTADPVGTYDRHGRPADGSPEQVPMDRREV</sequence>
<dbReference type="RefSeq" id="WP_084492351.1">
    <property type="nucleotide sequence ID" value="NZ_JAAXOT010000001.1"/>
</dbReference>
<evidence type="ECO:0000313" key="4">
    <source>
        <dbReference type="Proteomes" id="UP000570678"/>
    </source>
</evidence>
<evidence type="ECO:0000259" key="2">
    <source>
        <dbReference type="Pfam" id="PF13577"/>
    </source>
</evidence>
<dbReference type="Pfam" id="PF13577">
    <property type="entry name" value="SnoaL_4"/>
    <property type="match status" value="1"/>
</dbReference>
<gene>
    <name evidence="3" type="ORF">HGA15_00240</name>
</gene>
<organism evidence="3 4">
    <name type="scientific">Nocardia flavorosea</name>
    <dbReference type="NCBI Taxonomy" id="53429"/>
    <lineage>
        <taxon>Bacteria</taxon>
        <taxon>Bacillati</taxon>
        <taxon>Actinomycetota</taxon>
        <taxon>Actinomycetes</taxon>
        <taxon>Mycobacteriales</taxon>
        <taxon>Nocardiaceae</taxon>
        <taxon>Nocardia</taxon>
    </lineage>
</organism>
<dbReference type="CDD" id="cd00531">
    <property type="entry name" value="NTF2_like"/>
    <property type="match status" value="1"/>
</dbReference>
<dbReference type="InterPro" id="IPR037401">
    <property type="entry name" value="SnoaL-like"/>
</dbReference>
<dbReference type="Gene3D" id="3.10.450.50">
    <property type="match status" value="1"/>
</dbReference>
<keyword evidence="4" id="KW-1185">Reference proteome</keyword>
<proteinExistence type="predicted"/>